<evidence type="ECO:0000313" key="2">
    <source>
        <dbReference type="Proteomes" id="UP001062846"/>
    </source>
</evidence>
<gene>
    <name evidence="1" type="ORF">RHMOL_Rhmol12G0033700</name>
</gene>
<dbReference type="EMBL" id="CM046399">
    <property type="protein sequence ID" value="KAI8526883.1"/>
    <property type="molecule type" value="Genomic_DNA"/>
</dbReference>
<reference evidence="1" key="1">
    <citation type="submission" date="2022-02" db="EMBL/GenBank/DDBJ databases">
        <title>Plant Genome Project.</title>
        <authorList>
            <person name="Zhang R.-G."/>
        </authorList>
    </citation>
    <scope>NUCLEOTIDE SEQUENCE</scope>
    <source>
        <strain evidence="1">AT1</strain>
    </source>
</reference>
<organism evidence="1 2">
    <name type="scientific">Rhododendron molle</name>
    <name type="common">Chinese azalea</name>
    <name type="synonym">Azalea mollis</name>
    <dbReference type="NCBI Taxonomy" id="49168"/>
    <lineage>
        <taxon>Eukaryota</taxon>
        <taxon>Viridiplantae</taxon>
        <taxon>Streptophyta</taxon>
        <taxon>Embryophyta</taxon>
        <taxon>Tracheophyta</taxon>
        <taxon>Spermatophyta</taxon>
        <taxon>Magnoliopsida</taxon>
        <taxon>eudicotyledons</taxon>
        <taxon>Gunneridae</taxon>
        <taxon>Pentapetalae</taxon>
        <taxon>asterids</taxon>
        <taxon>Ericales</taxon>
        <taxon>Ericaceae</taxon>
        <taxon>Ericoideae</taxon>
        <taxon>Rhodoreae</taxon>
        <taxon>Rhododendron</taxon>
    </lineage>
</organism>
<dbReference type="Proteomes" id="UP001062846">
    <property type="component" value="Chromosome 12"/>
</dbReference>
<sequence>MVFGLRSKNRKGGSVQVDYFVTVHEIKPWPASKSLKSVQSVFLQWENGDQNIGSFASVVGNDNIDFNECFALPVTLCQEKRDSDHFQKNCLEFYLYESRKDKAGQHLGTAIINLADYGIIEENLTISALVNCKKSSKNAAQPVLYVSVRPIDTESYPQSPNGSLSKEASLDKHRELVSNLMKEVNDDELEIASFTDDDGSSHSSQTTSSSAFEANKGSLSLNKEVADGKGKNQEKAQQSVRDHVVEKFASEVASSDEYIQKGSLASFIGSQANGNPYEQVVTHRKNSQPDTATVNEVHVGLVDDMEKTELREYGQDKPSVKEMRSVLENKSSLDATRKHAMPRSETVAFSRRAYEVESTALTNNKLRHMNSVQLPFISAKSSEVSDRSQNTEKAKEVHKPRSTYNNGTSNAAAEGNKPSDGSSNSKLGVESTAITSNKLRHTNSIQLPFTSAKTSKFSDGIQDMEKGMEVQKPKSAYNNGTSNASTEGKKPSDGFSDSKLGVEGTAITSNKLRPTNSVQRPLSLGKTGEFSDHSQNTEKAKEVHKPKSAYNNGASNAATEGNKPSDGFSDSKFEWKSRVEMLEEELREAAVVEAALYSVVAEHGSSMIKVHAPARRLSRFYLHACKTMSHAKRASAASAAVSGLILVSKSCGNDVPRLTFWLSNSIMLRAIVNQSVQETSGGRKGSAGRSSLKRNTFSSTTKKKNHPPQELGDWENPQTFVVALERIEAWIFSRIVESVWWQTLTPHMQSTATKTRSSSSRRSKYDAGDQEQGSFSIELWKKAFKDACERLCPIRAGGHECGCLPLLARLVMEQLVDRLDVAMFNAILRESAEEIPTDPVSDPISDPRVLPILACRSSFGSGAQLKNAIGNWSRWLTDLFGIEDNDSAEDETNHDDNSEMKCVKSFKAFRLLNALSDLMMLPTEMLGDSSIRKEVCPTFCASLIKRVLSNFVPDEFSPHPIPAAVLEALDVEDAEEDATRELVTFPCTAAPTVYSPPPAASLAGFIGEVGSQTLQTSRSSLLRKSYTSDDELDELDSPMTSIVIDNSRISPSSTRLTSMPKGGRNIVRYQLLREVWKDGE</sequence>
<proteinExistence type="predicted"/>
<comment type="caution">
    <text evidence="1">The sequence shown here is derived from an EMBL/GenBank/DDBJ whole genome shotgun (WGS) entry which is preliminary data.</text>
</comment>
<evidence type="ECO:0000313" key="1">
    <source>
        <dbReference type="EMBL" id="KAI8526883.1"/>
    </source>
</evidence>
<accession>A0ACC0LFG3</accession>
<protein>
    <submittedName>
        <fullName evidence="1">Uncharacterized protein</fullName>
    </submittedName>
</protein>
<keyword evidence="2" id="KW-1185">Reference proteome</keyword>
<name>A0ACC0LFG3_RHOML</name>